<dbReference type="PANTHER" id="PTHR38096">
    <property type="entry name" value="ENTEROBACTIN SYNTHASE COMPONENT D"/>
    <property type="match status" value="1"/>
</dbReference>
<protein>
    <submittedName>
        <fullName evidence="4">4'-phosphopantetheinyl transferase EntD</fullName>
    </submittedName>
</protein>
<dbReference type="EMBL" id="JAGIOO010000001">
    <property type="protein sequence ID" value="MBP2474260.1"/>
    <property type="molecule type" value="Genomic_DNA"/>
</dbReference>
<dbReference type="InterPro" id="IPR041354">
    <property type="entry name" value="4PPT_N"/>
</dbReference>
<name>A0ABS5ACE5_9PSEU</name>
<comment type="caution">
    <text evidence="4">The sequence shown here is derived from an EMBL/GenBank/DDBJ whole genome shotgun (WGS) entry which is preliminary data.</text>
</comment>
<evidence type="ECO:0000256" key="1">
    <source>
        <dbReference type="ARBA" id="ARBA00022679"/>
    </source>
</evidence>
<evidence type="ECO:0000259" key="2">
    <source>
        <dbReference type="Pfam" id="PF01648"/>
    </source>
</evidence>
<keyword evidence="1 4" id="KW-0808">Transferase</keyword>
<gene>
    <name evidence="4" type="ORF">JOF53_003132</name>
</gene>
<feature type="domain" description="4'-phosphopantetheinyl transferase N-terminal" evidence="3">
    <location>
        <begin position="27"/>
        <end position="94"/>
    </location>
</feature>
<sequence>MIERILPDGLAVAEAFTDPTDVVLFPEEEALLGRSVDKRRREFTTVRHCARQALAELGRPAAPLLRGERGAPIWPAGIVGSMTHCAGYRAAVVAEDAHAVAIGIDGEEHAPLPEGVLEAVSLPEERLWLAELTRERPEVHWDRLLFSAKESVYKAWFPMTRRWLGFEEAMLTVDPDAGTFQAKLLVDGPVTGYEGRWLTDGGLVVTAITLLRSSGRNL</sequence>
<dbReference type="InterPro" id="IPR037143">
    <property type="entry name" value="4-PPantetheinyl_Trfase_dom_sf"/>
</dbReference>
<dbReference type="Gene3D" id="3.90.470.20">
    <property type="entry name" value="4'-phosphopantetheinyl transferase domain"/>
    <property type="match status" value="1"/>
</dbReference>
<accession>A0ABS5ACE5</accession>
<dbReference type="Pfam" id="PF01648">
    <property type="entry name" value="ACPS"/>
    <property type="match status" value="1"/>
</dbReference>
<dbReference type="GO" id="GO:0016740">
    <property type="term" value="F:transferase activity"/>
    <property type="evidence" value="ECO:0007669"/>
    <property type="project" value="UniProtKB-KW"/>
</dbReference>
<dbReference type="InterPro" id="IPR008278">
    <property type="entry name" value="4-PPantetheinyl_Trfase_dom"/>
</dbReference>
<reference evidence="4 5" key="1">
    <citation type="submission" date="2021-03" db="EMBL/GenBank/DDBJ databases">
        <title>Sequencing the genomes of 1000 actinobacteria strains.</title>
        <authorList>
            <person name="Klenk H.-P."/>
        </authorList>
    </citation>
    <scope>NUCLEOTIDE SEQUENCE [LARGE SCALE GENOMIC DNA]</scope>
    <source>
        <strain evidence="4 5">DSM 44580</strain>
    </source>
</reference>
<evidence type="ECO:0000313" key="5">
    <source>
        <dbReference type="Proteomes" id="UP001519363"/>
    </source>
</evidence>
<evidence type="ECO:0000259" key="3">
    <source>
        <dbReference type="Pfam" id="PF17837"/>
    </source>
</evidence>
<evidence type="ECO:0000313" key="4">
    <source>
        <dbReference type="EMBL" id="MBP2474260.1"/>
    </source>
</evidence>
<proteinExistence type="predicted"/>
<dbReference type="Proteomes" id="UP001519363">
    <property type="component" value="Unassembled WGS sequence"/>
</dbReference>
<dbReference type="InterPro" id="IPR003542">
    <property type="entry name" value="Enbac_synth_compD-like"/>
</dbReference>
<organism evidence="4 5">
    <name type="scientific">Crossiella equi</name>
    <dbReference type="NCBI Taxonomy" id="130796"/>
    <lineage>
        <taxon>Bacteria</taxon>
        <taxon>Bacillati</taxon>
        <taxon>Actinomycetota</taxon>
        <taxon>Actinomycetes</taxon>
        <taxon>Pseudonocardiales</taxon>
        <taxon>Pseudonocardiaceae</taxon>
        <taxon>Crossiella</taxon>
    </lineage>
</organism>
<feature type="domain" description="4'-phosphopantetheinyl transferase" evidence="2">
    <location>
        <begin position="101"/>
        <end position="183"/>
    </location>
</feature>
<dbReference type="PANTHER" id="PTHR38096:SF1">
    <property type="entry name" value="ENTEROBACTIN SYNTHASE COMPONENT D"/>
    <property type="match status" value="1"/>
</dbReference>
<keyword evidence="5" id="KW-1185">Reference proteome</keyword>
<dbReference type="PRINTS" id="PR01399">
    <property type="entry name" value="ENTSNTHTASED"/>
</dbReference>
<dbReference type="RefSeq" id="WP_086787839.1">
    <property type="nucleotide sequence ID" value="NZ_JAGIOO010000001.1"/>
</dbReference>
<dbReference type="SUPFAM" id="SSF56214">
    <property type="entry name" value="4'-phosphopantetheinyl transferase"/>
    <property type="match status" value="1"/>
</dbReference>
<dbReference type="Pfam" id="PF17837">
    <property type="entry name" value="4PPT_N"/>
    <property type="match status" value="1"/>
</dbReference>